<keyword evidence="2" id="KW-0520">NAD</keyword>
<keyword evidence="1" id="KW-0560">Oxidoreductase</keyword>
<dbReference type="Proteomes" id="UP000198242">
    <property type="component" value="Chromosome I"/>
</dbReference>
<dbReference type="GO" id="GO:0016491">
    <property type="term" value="F:oxidoreductase activity"/>
    <property type="evidence" value="ECO:0007669"/>
    <property type="project" value="UniProtKB-KW"/>
</dbReference>
<sequence length="352" mass="38179">MPEQQNQLRLAVATLVPDEVCAWLAAAEPRIVLLRNPALLPPKRYGGDHHGEPSWRRAPEQQEQFEDMLNSADALYGIPDQSPELLRKITQTNPRLRWVQTMAAGGAAQVAAARLDPATRHRIAFTTSAGVHEPTLTEFALLGLLAGAKNLPRLLADQRAHHWPQRWPMGQLHEQHVVVVGLGHLGQGIARTVAALGARVTAVNRTRRDVPGVDEVAPLDQLAEVARSADALVVTLPASPQTTGLVDGKVLTSLRCGATVVNIGRGNVIDEEALIATLSSRQVGFAALDVTAAEPLPENSPLWDLPNVLISPHTAALSPREDQRIAELVLENSRRLLDGRELLNRIPETDLT</sequence>
<dbReference type="SUPFAM" id="SSF51735">
    <property type="entry name" value="NAD(P)-binding Rossmann-fold domains"/>
    <property type="match status" value="1"/>
</dbReference>
<dbReference type="PANTHER" id="PTHR43333">
    <property type="entry name" value="2-HACID_DH_C DOMAIN-CONTAINING PROTEIN"/>
    <property type="match status" value="1"/>
</dbReference>
<dbReference type="InterPro" id="IPR006140">
    <property type="entry name" value="D-isomer_DH_NAD-bd"/>
</dbReference>
<gene>
    <name evidence="4" type="ORF">GA0074695_2892</name>
</gene>
<reference evidence="5" key="1">
    <citation type="submission" date="2016-06" db="EMBL/GenBank/DDBJ databases">
        <authorList>
            <person name="Varghese N."/>
            <person name="Submissions Spin"/>
        </authorList>
    </citation>
    <scope>NUCLEOTIDE SEQUENCE [LARGE SCALE GENOMIC DNA]</scope>
    <source>
        <strain evidence="5">DSM 43909</strain>
    </source>
</reference>
<dbReference type="RefSeq" id="WP_197698449.1">
    <property type="nucleotide sequence ID" value="NZ_LT607411.1"/>
</dbReference>
<name>A0A1C4X0W4_MICVI</name>
<dbReference type="Pfam" id="PF02826">
    <property type="entry name" value="2-Hacid_dh_C"/>
    <property type="match status" value="1"/>
</dbReference>
<protein>
    <submittedName>
        <fullName evidence="4">Phosphoglycerate dehydrogenase</fullName>
    </submittedName>
</protein>
<dbReference type="EMBL" id="LT607411">
    <property type="protein sequence ID" value="SCF01741.1"/>
    <property type="molecule type" value="Genomic_DNA"/>
</dbReference>
<proteinExistence type="predicted"/>
<feature type="domain" description="D-isomer specific 2-hydroxyacid dehydrogenase NAD-binding" evidence="3">
    <location>
        <begin position="144"/>
        <end position="315"/>
    </location>
</feature>
<dbReference type="CDD" id="cd05300">
    <property type="entry name" value="2-Hacid_dh_1"/>
    <property type="match status" value="1"/>
</dbReference>
<dbReference type="AlphaFoldDB" id="A0A1C4X0W4"/>
<dbReference type="InterPro" id="IPR036291">
    <property type="entry name" value="NAD(P)-bd_dom_sf"/>
</dbReference>
<keyword evidence="5" id="KW-1185">Reference proteome</keyword>
<evidence type="ECO:0000259" key="3">
    <source>
        <dbReference type="Pfam" id="PF02826"/>
    </source>
</evidence>
<dbReference type="PANTHER" id="PTHR43333:SF1">
    <property type="entry name" value="D-ISOMER SPECIFIC 2-HYDROXYACID DEHYDROGENASE NAD-BINDING DOMAIN-CONTAINING PROTEIN"/>
    <property type="match status" value="1"/>
</dbReference>
<dbReference type="GO" id="GO:0051287">
    <property type="term" value="F:NAD binding"/>
    <property type="evidence" value="ECO:0007669"/>
    <property type="project" value="InterPro"/>
</dbReference>
<evidence type="ECO:0000313" key="5">
    <source>
        <dbReference type="Proteomes" id="UP000198242"/>
    </source>
</evidence>
<organism evidence="4 5">
    <name type="scientific">Micromonospora viridifaciens</name>
    <dbReference type="NCBI Taxonomy" id="1881"/>
    <lineage>
        <taxon>Bacteria</taxon>
        <taxon>Bacillati</taxon>
        <taxon>Actinomycetota</taxon>
        <taxon>Actinomycetes</taxon>
        <taxon>Micromonosporales</taxon>
        <taxon>Micromonosporaceae</taxon>
        <taxon>Micromonospora</taxon>
    </lineage>
</organism>
<evidence type="ECO:0000256" key="1">
    <source>
        <dbReference type="ARBA" id="ARBA00023002"/>
    </source>
</evidence>
<accession>A0A1C4X0W4</accession>
<evidence type="ECO:0000256" key="2">
    <source>
        <dbReference type="ARBA" id="ARBA00023027"/>
    </source>
</evidence>
<dbReference type="Gene3D" id="3.40.50.720">
    <property type="entry name" value="NAD(P)-binding Rossmann-like Domain"/>
    <property type="match status" value="2"/>
</dbReference>
<evidence type="ECO:0000313" key="4">
    <source>
        <dbReference type="EMBL" id="SCF01741.1"/>
    </source>
</evidence>